<dbReference type="Proteomes" id="UP000019116">
    <property type="component" value="Chromosome 2A"/>
</dbReference>
<dbReference type="Gramene" id="TraesCAD_scaffold_019424_01G000100.1">
    <property type="protein sequence ID" value="TraesCAD_scaffold_019424_01G000100.1"/>
    <property type="gene ID" value="TraesCAD_scaffold_019424_01G000100"/>
</dbReference>
<dbReference type="Gramene" id="TraesJUL2A03G00760520.1">
    <property type="protein sequence ID" value="TraesJUL2A03G00760520.1.CDS1"/>
    <property type="gene ID" value="TraesJUL2A03G00760520"/>
</dbReference>
<dbReference type="InterPro" id="IPR025836">
    <property type="entry name" value="Zn_knuckle_CX2CX4HX4C"/>
</dbReference>
<dbReference type="OMA" id="DEYEFRT"/>
<feature type="region of interest" description="Disordered" evidence="1">
    <location>
        <begin position="162"/>
        <end position="181"/>
    </location>
</feature>
<evidence type="ECO:0000313" key="3">
    <source>
        <dbReference type="EnsemblPlants" id="TraesCS2A02G399800.1.cds1"/>
    </source>
</evidence>
<dbReference type="AlphaFoldDB" id="A0A3B6B3K7"/>
<dbReference type="InterPro" id="IPR040256">
    <property type="entry name" value="At4g02000-like"/>
</dbReference>
<dbReference type="Pfam" id="PF14392">
    <property type="entry name" value="zf-CCHC_4"/>
    <property type="match status" value="1"/>
</dbReference>
<keyword evidence="4" id="KW-1185">Reference proteome</keyword>
<evidence type="ECO:0000256" key="1">
    <source>
        <dbReference type="SAM" id="MobiDB-lite"/>
    </source>
</evidence>
<dbReference type="PANTHER" id="PTHR31286:SF180">
    <property type="entry name" value="OS10G0362600 PROTEIN"/>
    <property type="match status" value="1"/>
</dbReference>
<dbReference type="PANTHER" id="PTHR31286">
    <property type="entry name" value="GLYCINE-RICH CELL WALL STRUCTURAL PROTEIN 1.8-LIKE"/>
    <property type="match status" value="1"/>
</dbReference>
<dbReference type="OrthoDB" id="685486at2759"/>
<reference evidence="3" key="2">
    <citation type="submission" date="2018-10" db="UniProtKB">
        <authorList>
            <consortium name="EnsemblPlants"/>
        </authorList>
    </citation>
    <scope>IDENTIFICATION</scope>
</reference>
<dbReference type="Gramene" id="TraesCLE_scaffold_023208_01G000100.1">
    <property type="protein sequence ID" value="TraesCLE_scaffold_023208_01G000100.1"/>
    <property type="gene ID" value="TraesCLE_scaffold_023208_01G000100"/>
</dbReference>
<dbReference type="Gramene" id="TraesCS2A03G0960800.1">
    <property type="protein sequence ID" value="TraesCS2A03G0960800.1.CDS1"/>
    <property type="gene ID" value="TraesCS2A03G0960800"/>
</dbReference>
<name>A0A3B6B3K7_WHEAT</name>
<feature type="domain" description="Zinc knuckle CX2CX4HX4C" evidence="2">
    <location>
        <begin position="109"/>
        <end position="140"/>
    </location>
</feature>
<evidence type="ECO:0000259" key="2">
    <source>
        <dbReference type="Pfam" id="PF14392"/>
    </source>
</evidence>
<accession>A0A3B6B3K7</accession>
<feature type="compositionally biased region" description="Basic and acidic residues" evidence="1">
    <location>
        <begin position="167"/>
        <end position="181"/>
    </location>
</feature>
<dbReference type="Gramene" id="TraesWEE_scaffold_018594_01G000100.1">
    <property type="protein sequence ID" value="TraesWEE_scaffold_018594_01G000100.1"/>
    <property type="gene ID" value="TraesWEE_scaffold_018594_01G000100"/>
</dbReference>
<dbReference type="EnsemblPlants" id="TraesCS2A02G399800.1">
    <property type="protein sequence ID" value="TraesCS2A02G399800.1.cds1"/>
    <property type="gene ID" value="TraesCS2A02G399800"/>
</dbReference>
<sequence>MEDFVPSKTIDEYEFRTIPIWVRAYGVPMGMMSKETRDLIGEQIGKVIDVDPEISGDSMGAFMRIKVRIDITMPIMRFVTSFIDDEEEQEQENVMIPVGDDEEIELRRKKREMEEKIVSFTYEYLPDFCYSCGIIGHTKKSRPTRSRRTGSRQFGPWLRANIYKGSSSEERSRGSNDKGKF</sequence>
<proteinExistence type="predicted"/>
<protein>
    <recommendedName>
        <fullName evidence="2">Zinc knuckle CX2CX4HX4C domain-containing protein</fullName>
    </recommendedName>
</protein>
<evidence type="ECO:0000313" key="4">
    <source>
        <dbReference type="Proteomes" id="UP000019116"/>
    </source>
</evidence>
<reference evidence="3" key="1">
    <citation type="submission" date="2018-08" db="EMBL/GenBank/DDBJ databases">
        <authorList>
            <person name="Rossello M."/>
        </authorList>
    </citation>
    <scope>NUCLEOTIDE SEQUENCE [LARGE SCALE GENOMIC DNA]</scope>
    <source>
        <strain evidence="3">cv. Chinese Spring</strain>
    </source>
</reference>
<dbReference type="STRING" id="4565.A0A3B6B3K7"/>
<dbReference type="Gramene" id="TraesCS2A02G399800.1">
    <property type="protein sequence ID" value="TraesCS2A02G399800.1.cds1"/>
    <property type="gene ID" value="TraesCS2A02G399800"/>
</dbReference>
<organism evidence="3">
    <name type="scientific">Triticum aestivum</name>
    <name type="common">Wheat</name>
    <dbReference type="NCBI Taxonomy" id="4565"/>
    <lineage>
        <taxon>Eukaryota</taxon>
        <taxon>Viridiplantae</taxon>
        <taxon>Streptophyta</taxon>
        <taxon>Embryophyta</taxon>
        <taxon>Tracheophyta</taxon>
        <taxon>Spermatophyta</taxon>
        <taxon>Magnoliopsida</taxon>
        <taxon>Liliopsida</taxon>
        <taxon>Poales</taxon>
        <taxon>Poaceae</taxon>
        <taxon>BOP clade</taxon>
        <taxon>Pooideae</taxon>
        <taxon>Triticodae</taxon>
        <taxon>Triticeae</taxon>
        <taxon>Triticinae</taxon>
        <taxon>Triticum</taxon>
    </lineage>
</organism>
<dbReference type="Gramene" id="TraesSYM2A03G00763610.1">
    <property type="protein sequence ID" value="TraesSYM2A03G00763610.1.CDS1"/>
    <property type="gene ID" value="TraesSYM2A03G00763610"/>
</dbReference>
<dbReference type="Gramene" id="TraesRN2A0100940400.1">
    <property type="protein sequence ID" value="TraesRN2A0100940400.1"/>
    <property type="gene ID" value="TraesRN2A0100940400"/>
</dbReference>
<dbReference type="Gramene" id="TraesROB_scaffold_022193_01G000100.1">
    <property type="protein sequence ID" value="TraesROB_scaffold_022193_01G000100.1"/>
    <property type="gene ID" value="TraesROB_scaffold_022193_01G000100"/>
</dbReference>